<dbReference type="RefSeq" id="WP_183466831.1">
    <property type="nucleotide sequence ID" value="NZ_JACHVU010000002.1"/>
</dbReference>
<evidence type="ECO:0000256" key="4">
    <source>
        <dbReference type="ARBA" id="ARBA00022475"/>
    </source>
</evidence>
<dbReference type="GO" id="GO:0022857">
    <property type="term" value="F:transmembrane transporter activity"/>
    <property type="evidence" value="ECO:0007669"/>
    <property type="project" value="InterPro"/>
</dbReference>
<keyword evidence="7 11" id="KW-0472">Membrane</keyword>
<feature type="transmembrane region" description="Helical" evidence="11">
    <location>
        <begin position="87"/>
        <end position="103"/>
    </location>
</feature>
<feature type="region of interest" description="Disordered" evidence="10">
    <location>
        <begin position="104"/>
        <end position="125"/>
    </location>
</feature>
<evidence type="ECO:0000256" key="9">
    <source>
        <dbReference type="RuleBase" id="RU003942"/>
    </source>
</evidence>
<feature type="transmembrane region" description="Helical" evidence="11">
    <location>
        <begin position="27"/>
        <end position="50"/>
    </location>
</feature>
<organism evidence="12 13">
    <name type="scientific">Mycolicibacterium iranicum</name>
    <name type="common">Mycobacterium iranicum</name>
    <dbReference type="NCBI Taxonomy" id="912594"/>
    <lineage>
        <taxon>Bacteria</taxon>
        <taxon>Bacillati</taxon>
        <taxon>Actinomycetota</taxon>
        <taxon>Actinomycetes</taxon>
        <taxon>Mycobacteriales</taxon>
        <taxon>Mycobacteriaceae</taxon>
        <taxon>Mycolicibacterium</taxon>
    </lineage>
</organism>
<evidence type="ECO:0000256" key="5">
    <source>
        <dbReference type="ARBA" id="ARBA00022692"/>
    </source>
</evidence>
<dbReference type="GO" id="GO:0005886">
    <property type="term" value="C:plasma membrane"/>
    <property type="evidence" value="ECO:0007669"/>
    <property type="project" value="UniProtKB-SubCell"/>
</dbReference>
<dbReference type="PANTHER" id="PTHR30561">
    <property type="entry name" value="SMR FAMILY PROTON-DEPENDENT DRUG EFFLUX TRANSPORTER SUGE"/>
    <property type="match status" value="1"/>
</dbReference>
<gene>
    <name evidence="12" type="ORF">FHR72_001005</name>
</gene>
<dbReference type="InterPro" id="IPR045324">
    <property type="entry name" value="Small_multidrug_res"/>
</dbReference>
<evidence type="ECO:0000256" key="3">
    <source>
        <dbReference type="ARBA" id="ARBA00022448"/>
    </source>
</evidence>
<keyword evidence="3" id="KW-0813">Transport</keyword>
<comment type="subcellular location">
    <subcellularLocation>
        <location evidence="1 9">Cell membrane</location>
        <topology evidence="1 9">Multi-pass membrane protein</topology>
    </subcellularLocation>
</comment>
<accession>A0A839Q8J0</accession>
<evidence type="ECO:0000256" key="10">
    <source>
        <dbReference type="SAM" id="MobiDB-lite"/>
    </source>
</evidence>
<feature type="transmembrane region" description="Helical" evidence="11">
    <location>
        <begin position="57"/>
        <end position="75"/>
    </location>
</feature>
<keyword evidence="6 11" id="KW-1133">Transmembrane helix</keyword>
<dbReference type="AlphaFoldDB" id="A0A839Q8J0"/>
<reference evidence="12 13" key="1">
    <citation type="submission" date="2020-08" db="EMBL/GenBank/DDBJ databases">
        <title>The Agave Microbiome: Exploring the role of microbial communities in plant adaptations to desert environments.</title>
        <authorList>
            <person name="Partida-Martinez L.P."/>
        </authorList>
    </citation>
    <scope>NUCLEOTIDE SEQUENCE [LARGE SCALE GENOMIC DNA]</scope>
    <source>
        <strain evidence="12 13">AT2.18</strain>
    </source>
</reference>
<keyword evidence="8" id="KW-0046">Antibiotic resistance</keyword>
<keyword evidence="4" id="KW-1003">Cell membrane</keyword>
<proteinExistence type="inferred from homology"/>
<dbReference type="InterPro" id="IPR000390">
    <property type="entry name" value="Small_drug/metabolite_transptr"/>
</dbReference>
<evidence type="ECO:0000256" key="1">
    <source>
        <dbReference type="ARBA" id="ARBA00004651"/>
    </source>
</evidence>
<dbReference type="SUPFAM" id="SSF103481">
    <property type="entry name" value="Multidrug resistance efflux transporter EmrE"/>
    <property type="match status" value="1"/>
</dbReference>
<keyword evidence="5 9" id="KW-0812">Transmembrane</keyword>
<dbReference type="EMBL" id="JACHVU010000002">
    <property type="protein sequence ID" value="MBB2989542.1"/>
    <property type="molecule type" value="Genomic_DNA"/>
</dbReference>
<evidence type="ECO:0000256" key="11">
    <source>
        <dbReference type="SAM" id="Phobius"/>
    </source>
</evidence>
<dbReference type="PANTHER" id="PTHR30561:SF0">
    <property type="entry name" value="GUANIDINIUM EXPORTER"/>
    <property type="match status" value="1"/>
</dbReference>
<name>A0A839Q8J0_MYCIR</name>
<feature type="compositionally biased region" description="Basic and acidic residues" evidence="10">
    <location>
        <begin position="108"/>
        <end position="117"/>
    </location>
</feature>
<dbReference type="GO" id="GO:0046677">
    <property type="term" value="P:response to antibiotic"/>
    <property type="evidence" value="ECO:0007669"/>
    <property type="project" value="UniProtKB-KW"/>
</dbReference>
<sequence length="125" mass="12690">MPWFVLIASAVLEAVWATALGRTEGFTALVATVVFAGALLGSLAGLGWAARHIPIGSAYAVWTGLGAALTVGYAMLTGDEASSPAKVLFLTGIVAAVVGLKLLPPDSAGRRDTHEARPSSVASSR</sequence>
<evidence type="ECO:0000256" key="6">
    <source>
        <dbReference type="ARBA" id="ARBA00022989"/>
    </source>
</evidence>
<comment type="similarity">
    <text evidence="2">Belongs to the drug/metabolite transporter (DMT) superfamily. Small multidrug resistance (SMR) (TC 2.A.7.1) family. Mmr subfamily.</text>
</comment>
<evidence type="ECO:0000313" key="13">
    <source>
        <dbReference type="Proteomes" id="UP000550501"/>
    </source>
</evidence>
<dbReference type="Proteomes" id="UP000550501">
    <property type="component" value="Unassembled WGS sequence"/>
</dbReference>
<evidence type="ECO:0000256" key="2">
    <source>
        <dbReference type="ARBA" id="ARBA00007822"/>
    </source>
</evidence>
<keyword evidence="13" id="KW-1185">Reference proteome</keyword>
<dbReference type="Pfam" id="PF00893">
    <property type="entry name" value="Multi_Drug_Res"/>
    <property type="match status" value="1"/>
</dbReference>
<comment type="caution">
    <text evidence="12">The sequence shown here is derived from an EMBL/GenBank/DDBJ whole genome shotgun (WGS) entry which is preliminary data.</text>
</comment>
<dbReference type="Gene3D" id="1.10.3730.20">
    <property type="match status" value="1"/>
</dbReference>
<dbReference type="InterPro" id="IPR037185">
    <property type="entry name" value="EmrE-like"/>
</dbReference>
<protein>
    <submittedName>
        <fullName evidence="12">Quaternary ammonium compound-resistance protein SugE</fullName>
    </submittedName>
</protein>
<evidence type="ECO:0000256" key="8">
    <source>
        <dbReference type="ARBA" id="ARBA00023251"/>
    </source>
</evidence>
<evidence type="ECO:0000313" key="12">
    <source>
        <dbReference type="EMBL" id="MBB2989542.1"/>
    </source>
</evidence>
<evidence type="ECO:0000256" key="7">
    <source>
        <dbReference type="ARBA" id="ARBA00023136"/>
    </source>
</evidence>